<accession>A0A8J5CQ17</accession>
<feature type="region of interest" description="Disordered" evidence="1">
    <location>
        <begin position="138"/>
        <end position="157"/>
    </location>
</feature>
<gene>
    <name evidence="2" type="ORF">GWK47_054347</name>
</gene>
<evidence type="ECO:0000256" key="1">
    <source>
        <dbReference type="SAM" id="MobiDB-lite"/>
    </source>
</evidence>
<proteinExistence type="predicted"/>
<dbReference type="AlphaFoldDB" id="A0A8J5CQ17"/>
<protein>
    <submittedName>
        <fullName evidence="2">Uncharacterized protein</fullName>
    </submittedName>
</protein>
<keyword evidence="3" id="KW-1185">Reference proteome</keyword>
<sequence>MSFAKVDLYFALAVEWLGIQHKLLWIVAQATCRSRHNSKGLAATDPSSVQGLRRDQGIGRTSCPVSSIALVEKRPRRRKKEVNVLAALAGLDDSDDDDSSSTISSLFWRLFDGYVRERFHVGKPILSAFLSRPAIEPRLPSPAGQEGIPCLQEWSSE</sequence>
<reference evidence="2" key="1">
    <citation type="submission" date="2020-07" db="EMBL/GenBank/DDBJ databases">
        <title>The High-quality genome of the commercially important snow crab, Chionoecetes opilio.</title>
        <authorList>
            <person name="Jeong J.-H."/>
            <person name="Ryu S."/>
        </authorList>
    </citation>
    <scope>NUCLEOTIDE SEQUENCE</scope>
    <source>
        <strain evidence="2">MADBK_172401_WGS</strain>
        <tissue evidence="2">Digestive gland</tissue>
    </source>
</reference>
<dbReference type="Proteomes" id="UP000770661">
    <property type="component" value="Unassembled WGS sequence"/>
</dbReference>
<organism evidence="2 3">
    <name type="scientific">Chionoecetes opilio</name>
    <name type="common">Atlantic snow crab</name>
    <name type="synonym">Cancer opilio</name>
    <dbReference type="NCBI Taxonomy" id="41210"/>
    <lineage>
        <taxon>Eukaryota</taxon>
        <taxon>Metazoa</taxon>
        <taxon>Ecdysozoa</taxon>
        <taxon>Arthropoda</taxon>
        <taxon>Crustacea</taxon>
        <taxon>Multicrustacea</taxon>
        <taxon>Malacostraca</taxon>
        <taxon>Eumalacostraca</taxon>
        <taxon>Eucarida</taxon>
        <taxon>Decapoda</taxon>
        <taxon>Pleocyemata</taxon>
        <taxon>Brachyura</taxon>
        <taxon>Eubrachyura</taxon>
        <taxon>Majoidea</taxon>
        <taxon>Majidae</taxon>
        <taxon>Chionoecetes</taxon>
    </lineage>
</organism>
<name>A0A8J5CQ17_CHIOP</name>
<evidence type="ECO:0000313" key="2">
    <source>
        <dbReference type="EMBL" id="KAG0717480.1"/>
    </source>
</evidence>
<dbReference type="EMBL" id="JACEEZ010017506">
    <property type="protein sequence ID" value="KAG0717480.1"/>
    <property type="molecule type" value="Genomic_DNA"/>
</dbReference>
<comment type="caution">
    <text evidence="2">The sequence shown here is derived from an EMBL/GenBank/DDBJ whole genome shotgun (WGS) entry which is preliminary data.</text>
</comment>
<evidence type="ECO:0000313" key="3">
    <source>
        <dbReference type="Proteomes" id="UP000770661"/>
    </source>
</evidence>